<name>A0A5B7X2V3_9FLAO</name>
<dbReference type="RefSeq" id="WP_139065614.1">
    <property type="nucleotide sequence ID" value="NZ_CP040812.1"/>
</dbReference>
<organism evidence="2 3">
    <name type="scientific">Antarcticibacterium flavum</name>
    <dbReference type="NCBI Taxonomy" id="2058175"/>
    <lineage>
        <taxon>Bacteria</taxon>
        <taxon>Pseudomonadati</taxon>
        <taxon>Bacteroidota</taxon>
        <taxon>Flavobacteriia</taxon>
        <taxon>Flavobacteriales</taxon>
        <taxon>Flavobacteriaceae</taxon>
        <taxon>Antarcticibacterium</taxon>
    </lineage>
</organism>
<dbReference type="AlphaFoldDB" id="A0A5B7X2V3"/>
<evidence type="ECO:0000256" key="1">
    <source>
        <dbReference type="SAM" id="Phobius"/>
    </source>
</evidence>
<feature type="transmembrane region" description="Helical" evidence="1">
    <location>
        <begin position="105"/>
        <end position="123"/>
    </location>
</feature>
<dbReference type="EMBL" id="CP040812">
    <property type="protein sequence ID" value="QCY69032.1"/>
    <property type="molecule type" value="Genomic_DNA"/>
</dbReference>
<keyword evidence="1" id="KW-1133">Transmembrane helix</keyword>
<keyword evidence="3" id="KW-1185">Reference proteome</keyword>
<keyword evidence="1" id="KW-0472">Membrane</keyword>
<proteinExistence type="predicted"/>
<gene>
    <name evidence="2" type="ORF">FHG64_06220</name>
</gene>
<evidence type="ECO:0000313" key="3">
    <source>
        <dbReference type="Proteomes" id="UP000309016"/>
    </source>
</evidence>
<dbReference type="OrthoDB" id="1340494at2"/>
<dbReference type="KEGG" id="afla:FHG64_06220"/>
<keyword evidence="1" id="KW-0812">Transmembrane</keyword>
<reference evidence="2 3" key="1">
    <citation type="submission" date="2019-06" db="EMBL/GenBank/DDBJ databases">
        <title>Complete genome sequence of Antarcticibacterium flavum KCTC 52984T from an Antarctic marine sediment.</title>
        <authorList>
            <person name="Lee Y.M."/>
            <person name="Shin S.C."/>
        </authorList>
    </citation>
    <scope>NUCLEOTIDE SEQUENCE [LARGE SCALE GENOMIC DNA]</scope>
    <source>
        <strain evidence="2 3">KCTC 52984</strain>
    </source>
</reference>
<protein>
    <submittedName>
        <fullName evidence="2">Uncharacterized protein</fullName>
    </submittedName>
</protein>
<sequence>MINQLLRDAFLKAGEMTGKDSLNGRAEFIAESIWEESKFQISPKSLIRYYKREFTPTRETQNFLAIFLGFETYEEYVLASTAKKEKVMIEEVGRKPVTHSKRKRLSILLLLIPVIGISAYVGYTGGIEKCMTWDENHYIEKRCTGAAVETALNPYLLENFKKIQVTDTTTFFKNGEVQVWYDKSNNQLDFFTAPGIHPENGKTLKPITKYMVEKYIRN</sequence>
<dbReference type="Proteomes" id="UP000309016">
    <property type="component" value="Chromosome"/>
</dbReference>
<evidence type="ECO:0000313" key="2">
    <source>
        <dbReference type="EMBL" id="QCY69032.1"/>
    </source>
</evidence>
<accession>A0A5B7X2V3</accession>